<dbReference type="AlphaFoldDB" id="A0A7W7RST5"/>
<keyword evidence="1" id="KW-0472">Membrane</keyword>
<accession>A0A7W7RST5</accession>
<name>A0A7W7RST5_9ACTN</name>
<organism evidence="2 3">
    <name type="scientific">Streptosporangium album</name>
    <dbReference type="NCBI Taxonomy" id="47479"/>
    <lineage>
        <taxon>Bacteria</taxon>
        <taxon>Bacillati</taxon>
        <taxon>Actinomycetota</taxon>
        <taxon>Actinomycetes</taxon>
        <taxon>Streptosporangiales</taxon>
        <taxon>Streptosporangiaceae</taxon>
        <taxon>Streptosporangium</taxon>
    </lineage>
</organism>
<dbReference type="Pfam" id="PF14030">
    <property type="entry name" value="DUF4245"/>
    <property type="match status" value="1"/>
</dbReference>
<reference evidence="2 3" key="1">
    <citation type="submission" date="2020-08" db="EMBL/GenBank/DDBJ databases">
        <title>Sequencing the genomes of 1000 actinobacteria strains.</title>
        <authorList>
            <person name="Klenk H.-P."/>
        </authorList>
    </citation>
    <scope>NUCLEOTIDE SEQUENCE [LARGE SCALE GENOMIC DNA]</scope>
    <source>
        <strain evidence="2 3">DSM 43023</strain>
    </source>
</reference>
<evidence type="ECO:0000256" key="1">
    <source>
        <dbReference type="SAM" id="Phobius"/>
    </source>
</evidence>
<proteinExistence type="predicted"/>
<sequence>MERFTQGFYGYVVAMLVCLAGVGVFLLVTPQSRTEHIPKVDYSIDVANMRRAAPYQVWPPDPVPAGWIPTSSQMTDQKGVVSWRLGFATAKRPEAATRSHVMLAQSDEKPAAEFANRMANTGEVVGNVQIGGVTWEQRLRKDKNQRSLVRLLPDVTVVVTGTAQWDELSALAGSLKQQVKITS</sequence>
<dbReference type="RefSeq" id="WP_184753875.1">
    <property type="nucleotide sequence ID" value="NZ_BAABEK010000008.1"/>
</dbReference>
<feature type="transmembrane region" description="Helical" evidence="1">
    <location>
        <begin position="6"/>
        <end position="29"/>
    </location>
</feature>
<dbReference type="InterPro" id="IPR025339">
    <property type="entry name" value="DUF4245"/>
</dbReference>
<protein>
    <recommendedName>
        <fullName evidence="4">DUF4245 domain-containing protein</fullName>
    </recommendedName>
</protein>
<keyword evidence="1" id="KW-1133">Transmembrane helix</keyword>
<dbReference type="EMBL" id="JACHJU010000001">
    <property type="protein sequence ID" value="MBB4937509.1"/>
    <property type="molecule type" value="Genomic_DNA"/>
</dbReference>
<comment type="caution">
    <text evidence="2">The sequence shown here is derived from an EMBL/GenBank/DDBJ whole genome shotgun (WGS) entry which is preliminary data.</text>
</comment>
<gene>
    <name evidence="2" type="ORF">FHR32_001814</name>
</gene>
<dbReference type="Proteomes" id="UP000534286">
    <property type="component" value="Unassembled WGS sequence"/>
</dbReference>
<keyword evidence="1" id="KW-0812">Transmembrane</keyword>
<evidence type="ECO:0000313" key="3">
    <source>
        <dbReference type="Proteomes" id="UP000534286"/>
    </source>
</evidence>
<evidence type="ECO:0000313" key="2">
    <source>
        <dbReference type="EMBL" id="MBB4937509.1"/>
    </source>
</evidence>
<keyword evidence="3" id="KW-1185">Reference proteome</keyword>
<evidence type="ECO:0008006" key="4">
    <source>
        <dbReference type="Google" id="ProtNLM"/>
    </source>
</evidence>